<protein>
    <submittedName>
        <fullName evidence="1">Uncharacterized protein</fullName>
    </submittedName>
</protein>
<reference evidence="1" key="1">
    <citation type="submission" date="2021-01" db="EMBL/GenBank/DDBJ databases">
        <authorList>
            <person name="Corre E."/>
            <person name="Pelletier E."/>
            <person name="Niang G."/>
            <person name="Scheremetjew M."/>
            <person name="Finn R."/>
            <person name="Kale V."/>
            <person name="Holt S."/>
            <person name="Cochrane G."/>
            <person name="Meng A."/>
            <person name="Brown T."/>
            <person name="Cohen L."/>
        </authorList>
    </citation>
    <scope>NUCLEOTIDE SEQUENCE</scope>
    <source>
        <strain evidence="1">UTEX LB 985</strain>
    </source>
</reference>
<dbReference type="AlphaFoldDB" id="A0A7S2J0A2"/>
<accession>A0A7S2J0A2</accession>
<evidence type="ECO:0000313" key="1">
    <source>
        <dbReference type="EMBL" id="CAD9533936.1"/>
    </source>
</evidence>
<name>A0A7S2J0A2_9EUKA</name>
<proteinExistence type="predicted"/>
<organism evidence="1">
    <name type="scientific">Haptolina brevifila</name>
    <dbReference type="NCBI Taxonomy" id="156173"/>
    <lineage>
        <taxon>Eukaryota</taxon>
        <taxon>Haptista</taxon>
        <taxon>Haptophyta</taxon>
        <taxon>Prymnesiophyceae</taxon>
        <taxon>Prymnesiales</taxon>
        <taxon>Prymnesiaceae</taxon>
        <taxon>Haptolina</taxon>
    </lineage>
</organism>
<dbReference type="EMBL" id="HBGU01071530">
    <property type="protein sequence ID" value="CAD9533936.1"/>
    <property type="molecule type" value="Transcribed_RNA"/>
</dbReference>
<gene>
    <name evidence="1" type="ORF">CBRE1094_LOCUS39039</name>
</gene>
<sequence length="205" mass="22301">MSLSALDMLNTAVPGITETKEQFVKKLRQRFGKIAAGVDLSSVPPVGTPVSAVSAYLVREKLLLNKSETENLYLHYGSLPNGTVDIEAFLIELINDPSGKDPFFLDQTSQSPNDAHLSLSGLMHLDFSAQYKPFPAHWGTPPNAQMKGHNGIMRELPGGYGKGNAPMAAWVRENMAKDKNNTSNGRGVRPYPFGNYSLGCTGLTY</sequence>